<dbReference type="PANTHER" id="PTHR46961">
    <property type="entry name" value="DYNEIN HEAVY CHAIN 1, AXONEMAL-LIKE PROTEIN"/>
    <property type="match status" value="1"/>
</dbReference>
<comment type="caution">
    <text evidence="3">The sequence shown here is derived from an EMBL/GenBank/DDBJ whole genome shotgun (WGS) entry which is preliminary data.</text>
</comment>
<keyword evidence="4" id="KW-1185">Reference proteome</keyword>
<sequence>HFNMITFPEMDNESLQHVFGTILTHWIDTKMTKAPGEVSTAFTQVVKSTVDVFNTIRRELLPTPLKSHYTFNLRDLSAVFVGVLMGNPKKLTDKLSVVKLWCHECERVFSDRLISVEDRSWFRDLLCTKCKDDFRVVSENVYVKEKGERLIFADFMVDTDPRPYEEIGDFKKLREVCYEFQEDYITEMNGSLKLVLFDHALDHLARIARVLRQPKGHALLLGVGGSGRQSLTRLASYINEFEIFQIEISKSYGIPQWHEDLKNVLQMAGLKRKPTVFLFNDTQLFNESQLEDLNNILNTGDVPTIYEPPELENIYNTMRPICQAEGKPLT</sequence>
<gene>
    <name evidence="3" type="ORF">ADUPG1_009013</name>
</gene>
<accession>A0ABQ5KU20</accession>
<dbReference type="Pfam" id="PF17857">
    <property type="entry name" value="AAA_lid_1"/>
    <property type="match status" value="1"/>
</dbReference>
<dbReference type="EMBL" id="BQXS01011104">
    <property type="protein sequence ID" value="GKT35962.1"/>
    <property type="molecule type" value="Genomic_DNA"/>
</dbReference>
<feature type="domain" description="Dynein heavy chain 3 AAA+ lid" evidence="2">
    <location>
        <begin position="49"/>
        <end position="140"/>
    </location>
</feature>
<dbReference type="InterPro" id="IPR027417">
    <property type="entry name" value="P-loop_NTPase"/>
</dbReference>
<dbReference type="PANTHER" id="PTHR46961:SF8">
    <property type="entry name" value="DYNEIN AXONEMAL HEAVY CHAIN 7"/>
    <property type="match status" value="1"/>
</dbReference>
<dbReference type="InterPro" id="IPR041589">
    <property type="entry name" value="DNAH3_AAA_lid_1"/>
</dbReference>
<dbReference type="InterPro" id="IPR024317">
    <property type="entry name" value="Dynein_heavy_chain_D4_dom"/>
</dbReference>
<dbReference type="Pfam" id="PF12780">
    <property type="entry name" value="AAA_8"/>
    <property type="match status" value="1"/>
</dbReference>
<feature type="domain" description="Dynein heavy chain AAA module D4" evidence="1">
    <location>
        <begin position="192"/>
        <end position="326"/>
    </location>
</feature>
<evidence type="ECO:0000313" key="4">
    <source>
        <dbReference type="Proteomes" id="UP001057375"/>
    </source>
</evidence>
<organism evidence="3 4">
    <name type="scientific">Aduncisulcus paluster</name>
    <dbReference type="NCBI Taxonomy" id="2918883"/>
    <lineage>
        <taxon>Eukaryota</taxon>
        <taxon>Metamonada</taxon>
        <taxon>Carpediemonas-like organisms</taxon>
        <taxon>Aduncisulcus</taxon>
    </lineage>
</organism>
<dbReference type="SUPFAM" id="SSF52540">
    <property type="entry name" value="P-loop containing nucleoside triphosphate hydrolases"/>
    <property type="match status" value="1"/>
</dbReference>
<dbReference type="Gene3D" id="1.20.920.30">
    <property type="match status" value="1"/>
</dbReference>
<protein>
    <submittedName>
        <fullName evidence="3">Dynein heavy chain</fullName>
    </submittedName>
</protein>
<evidence type="ECO:0000313" key="3">
    <source>
        <dbReference type="EMBL" id="GKT35962.1"/>
    </source>
</evidence>
<reference evidence="3" key="1">
    <citation type="submission" date="2022-03" db="EMBL/GenBank/DDBJ databases">
        <title>Draft genome sequence of Aduncisulcus paluster, a free-living microaerophilic Fornicata.</title>
        <authorList>
            <person name="Yuyama I."/>
            <person name="Kume K."/>
            <person name="Tamura T."/>
            <person name="Inagaki Y."/>
            <person name="Hashimoto T."/>
        </authorList>
    </citation>
    <scope>NUCLEOTIDE SEQUENCE</scope>
    <source>
        <strain evidence="3">NY0171</strain>
    </source>
</reference>
<evidence type="ECO:0000259" key="2">
    <source>
        <dbReference type="Pfam" id="PF17857"/>
    </source>
</evidence>
<feature type="non-terminal residue" evidence="3">
    <location>
        <position position="1"/>
    </location>
</feature>
<proteinExistence type="predicted"/>
<dbReference type="Gene3D" id="3.40.50.300">
    <property type="entry name" value="P-loop containing nucleotide triphosphate hydrolases"/>
    <property type="match status" value="1"/>
</dbReference>
<dbReference type="Proteomes" id="UP001057375">
    <property type="component" value="Unassembled WGS sequence"/>
</dbReference>
<dbReference type="InterPro" id="IPR026983">
    <property type="entry name" value="DHC"/>
</dbReference>
<evidence type="ECO:0000259" key="1">
    <source>
        <dbReference type="Pfam" id="PF12780"/>
    </source>
</evidence>
<feature type="non-terminal residue" evidence="3">
    <location>
        <position position="330"/>
    </location>
</feature>
<name>A0ABQ5KU20_9EUKA</name>